<evidence type="ECO:0000256" key="8">
    <source>
        <dbReference type="ARBA" id="ARBA00022553"/>
    </source>
</evidence>
<dbReference type="SMART" id="SM00831">
    <property type="entry name" value="Cation_ATPase_N"/>
    <property type="match status" value="1"/>
</dbReference>
<dbReference type="EMBL" id="CP050831">
    <property type="protein sequence ID" value="QIU92768.1"/>
    <property type="molecule type" value="Genomic_DNA"/>
</dbReference>
<dbReference type="GO" id="GO:0005886">
    <property type="term" value="C:plasma membrane"/>
    <property type="evidence" value="ECO:0007669"/>
    <property type="project" value="UniProtKB-SubCell"/>
</dbReference>
<dbReference type="CDD" id="cd02077">
    <property type="entry name" value="P-type_ATPase_Mg"/>
    <property type="match status" value="1"/>
</dbReference>
<dbReference type="SFLD" id="SFLDG00002">
    <property type="entry name" value="C1.7:_P-type_atpase_like"/>
    <property type="match status" value="1"/>
</dbReference>
<dbReference type="InterPro" id="IPR004014">
    <property type="entry name" value="ATPase_P-typ_cation-transptr_N"/>
</dbReference>
<dbReference type="GO" id="GO:0015444">
    <property type="term" value="F:P-type magnesium transporter activity"/>
    <property type="evidence" value="ECO:0007669"/>
    <property type="project" value="UniProtKB-EC"/>
</dbReference>
<dbReference type="Proteomes" id="UP000501780">
    <property type="component" value="Chromosome"/>
</dbReference>
<evidence type="ECO:0000313" key="20">
    <source>
        <dbReference type="EMBL" id="QIU92768.1"/>
    </source>
</evidence>
<evidence type="ECO:0000256" key="16">
    <source>
        <dbReference type="ARBA" id="ARBA00029806"/>
    </source>
</evidence>
<dbReference type="SFLD" id="SFLDS00003">
    <property type="entry name" value="Haloacid_Dehalogenase"/>
    <property type="match status" value="1"/>
</dbReference>
<evidence type="ECO:0000256" key="2">
    <source>
        <dbReference type="ARBA" id="ARBA00004429"/>
    </source>
</evidence>
<protein>
    <recommendedName>
        <fullName evidence="5">Magnesium-transporting ATPase, P-type 1</fullName>
        <ecNumber evidence="4">7.2.2.14</ecNumber>
    </recommendedName>
    <alternativeName>
        <fullName evidence="16">Mg(2+) transport ATPase, P-type 1</fullName>
    </alternativeName>
</protein>
<dbReference type="GO" id="GO:0005524">
    <property type="term" value="F:ATP binding"/>
    <property type="evidence" value="ECO:0007669"/>
    <property type="project" value="UniProtKB-KW"/>
</dbReference>
<dbReference type="Gene3D" id="2.70.150.10">
    <property type="entry name" value="Calcium-transporting ATPase, cytoplasmic transduction domain A"/>
    <property type="match status" value="1"/>
</dbReference>
<dbReference type="GO" id="GO:0016887">
    <property type="term" value="F:ATP hydrolysis activity"/>
    <property type="evidence" value="ECO:0007669"/>
    <property type="project" value="InterPro"/>
</dbReference>
<dbReference type="InterPro" id="IPR044492">
    <property type="entry name" value="P_typ_ATPase_HD_dom"/>
</dbReference>
<dbReference type="InterPro" id="IPR008250">
    <property type="entry name" value="ATPase_P-typ_transduc_dom_A_sf"/>
</dbReference>
<keyword evidence="8" id="KW-0597">Phosphoprotein</keyword>
<evidence type="ECO:0000259" key="19">
    <source>
        <dbReference type="SMART" id="SM00831"/>
    </source>
</evidence>
<dbReference type="Gene3D" id="3.40.50.1000">
    <property type="entry name" value="HAD superfamily/HAD-like"/>
    <property type="match status" value="1"/>
</dbReference>
<evidence type="ECO:0000256" key="13">
    <source>
        <dbReference type="ARBA" id="ARBA00022967"/>
    </source>
</evidence>
<feature type="transmembrane region" description="Helical" evidence="18">
    <location>
        <begin position="833"/>
        <end position="853"/>
    </location>
</feature>
<evidence type="ECO:0000256" key="3">
    <source>
        <dbReference type="ARBA" id="ARBA00008746"/>
    </source>
</evidence>
<dbReference type="InterPro" id="IPR023214">
    <property type="entry name" value="HAD_sf"/>
</dbReference>
<feature type="transmembrane region" description="Helical" evidence="18">
    <location>
        <begin position="803"/>
        <end position="821"/>
    </location>
</feature>
<dbReference type="PROSITE" id="PS00154">
    <property type="entry name" value="ATPASE_E1_E2"/>
    <property type="match status" value="1"/>
</dbReference>
<dbReference type="InterPro" id="IPR018303">
    <property type="entry name" value="ATPase_P-typ_P_site"/>
</dbReference>
<dbReference type="Pfam" id="PF00122">
    <property type="entry name" value="E1-E2_ATPase"/>
    <property type="match status" value="1"/>
</dbReference>
<dbReference type="InterPro" id="IPR006415">
    <property type="entry name" value="P-type_ATPase_IIIB"/>
</dbReference>
<evidence type="ECO:0000313" key="21">
    <source>
        <dbReference type="Proteomes" id="UP000501780"/>
    </source>
</evidence>
<evidence type="ECO:0000256" key="1">
    <source>
        <dbReference type="ARBA" id="ARBA00003954"/>
    </source>
</evidence>
<feature type="transmembrane region" description="Helical" evidence="18">
    <location>
        <begin position="869"/>
        <end position="891"/>
    </location>
</feature>
<dbReference type="SUPFAM" id="SSF56784">
    <property type="entry name" value="HAD-like"/>
    <property type="match status" value="1"/>
</dbReference>
<feature type="transmembrane region" description="Helical" evidence="18">
    <location>
        <begin position="89"/>
        <end position="108"/>
    </location>
</feature>
<evidence type="ECO:0000256" key="9">
    <source>
        <dbReference type="ARBA" id="ARBA00022692"/>
    </source>
</evidence>
<dbReference type="InterPro" id="IPR006068">
    <property type="entry name" value="ATPase_P-typ_cation-transptr_C"/>
</dbReference>
<name>A0A6H0KJM9_9BACE</name>
<evidence type="ECO:0000256" key="4">
    <source>
        <dbReference type="ARBA" id="ARBA00012786"/>
    </source>
</evidence>
<feature type="transmembrane region" description="Helical" evidence="18">
    <location>
        <begin position="120"/>
        <end position="138"/>
    </location>
</feature>
<dbReference type="AlphaFoldDB" id="A0A6H0KJM9"/>
<dbReference type="PRINTS" id="PR01836">
    <property type="entry name" value="MGATPASE"/>
</dbReference>
<keyword evidence="11" id="KW-0067">ATP-binding</keyword>
<dbReference type="NCBIfam" id="TIGR01494">
    <property type="entry name" value="ATPase_P-type"/>
    <property type="match status" value="2"/>
</dbReference>
<dbReference type="NCBIfam" id="NF011702">
    <property type="entry name" value="PRK15122.1"/>
    <property type="match status" value="1"/>
</dbReference>
<keyword evidence="14 18" id="KW-1133">Transmembrane helix</keyword>
<dbReference type="KEGG" id="bfc:BacF7301_00725"/>
<keyword evidence="12" id="KW-0460">Magnesium</keyword>
<feature type="transmembrane region" description="Helical" evidence="18">
    <location>
        <begin position="316"/>
        <end position="340"/>
    </location>
</feature>
<feature type="transmembrane region" description="Helical" evidence="18">
    <location>
        <begin position="286"/>
        <end position="304"/>
    </location>
</feature>
<sequence length="899" mass="100773">MRREWQNKVINSLNKSNMWKKKKRKEQFAFNAEKVFLAAGQPLESVFNYFRTTQLGLTEDEVEKRQSLFGKNEVVHEKRKRPLIMFAKAFINPFVGVLTALVAISFVMDVLMAAPGDQDWTSIIIVTTMIILSAILRFTQEWKANRSSEALQKMVTNTCYVKRTGVSEGEISIEELVPGDLVMLAAGDMIPADIRIIESKDLFVSQSTLTGESDAIEKTPKVMGKKHHKGSVVELDNICYMGSNVVSGSAKGIVFETGNNTYLGTIAKSIAGHRAATAFDKGITKVSLLLIRFMLVMVPIVFLINGITKGDWMEAFIFAISVAVGLTPEMLPMIVTANLSKGAMAMSRKKTIVKDLNAIQNFGAMNILCTDKTGTLTQDHIVLERHVNADGTEDRENRILRHAYFNSYFQTGLKNLMDRAILSHVKELNLESLSSSYRKVDEIPFDFTRRRMSVVVEDNNGKRQIITKGAVEEMLGICTYAEFGGEVRLLTEEMQGKAQKFVEEMNNQGMRVLALAHKSFLSKENNFAVEDEQEMVLIGYLAFLDPPKESAAQAIRQLHEHGVEVKVLSGDNDAVVKTISRQVGIDTSTAVTGSELEKMNEEDKMKAVTAGNIFSKLTPMQKVEIIQLLQKQENTVGFLGDGINDAAALRESDIGISVDSAVDIAKESADIILLEKDLMVLENGVLEGRKTFGNIVKYVKMTASSNFGNMFSVLVASAFLPFLPMMPIHLLVQNLLYDISQTTIPFDRMDPEYLRKPRIWDSSDLSRFMIWIGPISSIFDIVTYIVMWWFFSCRTPEMASLFQSGWFVVGLLSQTLIVHMIRTRKVPFFQSTASWPVLIMTFSIMAIGIYVPFSSFGASIGLTPLPWTYFPWLVGILLAYCMLTQGLKVLYIRAFKRWL</sequence>
<dbReference type="PANTHER" id="PTHR42861">
    <property type="entry name" value="CALCIUM-TRANSPORTING ATPASE"/>
    <property type="match status" value="1"/>
</dbReference>
<dbReference type="Gene3D" id="1.20.1110.10">
    <property type="entry name" value="Calcium-transporting ATPase, transmembrane domain"/>
    <property type="match status" value="1"/>
</dbReference>
<evidence type="ECO:0000256" key="6">
    <source>
        <dbReference type="ARBA" id="ARBA00022475"/>
    </source>
</evidence>
<dbReference type="Pfam" id="PF00690">
    <property type="entry name" value="Cation_ATPase_N"/>
    <property type="match status" value="1"/>
</dbReference>
<keyword evidence="13" id="KW-1278">Translocase</keyword>
<dbReference type="InterPro" id="IPR001757">
    <property type="entry name" value="P_typ_ATPase"/>
</dbReference>
<organism evidence="20 21">
    <name type="scientific">Bacteroides faecium</name>
    <dbReference type="NCBI Taxonomy" id="2715212"/>
    <lineage>
        <taxon>Bacteria</taxon>
        <taxon>Pseudomonadati</taxon>
        <taxon>Bacteroidota</taxon>
        <taxon>Bacteroidia</taxon>
        <taxon>Bacteroidales</taxon>
        <taxon>Bacteroidaceae</taxon>
        <taxon>Bacteroides</taxon>
    </lineage>
</organism>
<dbReference type="InterPro" id="IPR059000">
    <property type="entry name" value="ATPase_P-type_domA"/>
</dbReference>
<evidence type="ECO:0000256" key="5">
    <source>
        <dbReference type="ARBA" id="ARBA00013555"/>
    </source>
</evidence>
<dbReference type="Pfam" id="PF13246">
    <property type="entry name" value="Cation_ATPase"/>
    <property type="match status" value="1"/>
</dbReference>
<keyword evidence="6" id="KW-1003">Cell membrane</keyword>
<dbReference type="Pfam" id="PF00689">
    <property type="entry name" value="Cation_ATPase_C"/>
    <property type="match status" value="1"/>
</dbReference>
<accession>A0A6H0KJM9</accession>
<comment type="similarity">
    <text evidence="3">Belongs to the cation transport ATPase (P-type) (TC 3.A.3) family. Type IIIB subfamily.</text>
</comment>
<evidence type="ECO:0000256" key="18">
    <source>
        <dbReference type="SAM" id="Phobius"/>
    </source>
</evidence>
<keyword evidence="15 18" id="KW-0472">Membrane</keyword>
<dbReference type="SUPFAM" id="SSF81653">
    <property type="entry name" value="Calcium ATPase, transduction domain A"/>
    <property type="match status" value="1"/>
</dbReference>
<feature type="domain" description="Cation-transporting P-type ATPase N-terminal" evidence="19">
    <location>
        <begin position="37"/>
        <end position="110"/>
    </location>
</feature>
<proteinExistence type="inferred from homology"/>
<keyword evidence="21" id="KW-1185">Reference proteome</keyword>
<evidence type="ECO:0000256" key="12">
    <source>
        <dbReference type="ARBA" id="ARBA00022842"/>
    </source>
</evidence>
<evidence type="ECO:0000256" key="10">
    <source>
        <dbReference type="ARBA" id="ARBA00022741"/>
    </source>
</evidence>
<feature type="transmembrane region" description="Helical" evidence="18">
    <location>
        <begin position="768"/>
        <end position="791"/>
    </location>
</feature>
<keyword evidence="9 18" id="KW-0812">Transmembrane</keyword>
<evidence type="ECO:0000256" key="17">
    <source>
        <dbReference type="ARBA" id="ARBA00047295"/>
    </source>
</evidence>
<comment type="catalytic activity">
    <reaction evidence="17">
        <text>Mg(2+)(out) + ATP + H2O = Mg(2+)(in) + ADP + phosphate + H(+)</text>
        <dbReference type="Rhea" id="RHEA:10260"/>
        <dbReference type="ChEBI" id="CHEBI:15377"/>
        <dbReference type="ChEBI" id="CHEBI:15378"/>
        <dbReference type="ChEBI" id="CHEBI:18420"/>
        <dbReference type="ChEBI" id="CHEBI:30616"/>
        <dbReference type="ChEBI" id="CHEBI:43474"/>
        <dbReference type="ChEBI" id="CHEBI:456216"/>
        <dbReference type="EC" id="7.2.2.14"/>
    </reaction>
</comment>
<comment type="subcellular location">
    <subcellularLocation>
        <location evidence="2">Cell inner membrane</location>
        <topology evidence="2">Multi-pass membrane protein</topology>
    </subcellularLocation>
</comment>
<dbReference type="InterPro" id="IPR023298">
    <property type="entry name" value="ATPase_P-typ_TM_dom_sf"/>
</dbReference>
<reference evidence="20 21" key="1">
    <citation type="submission" date="2020-03" db="EMBL/GenBank/DDBJ databases">
        <title>Genomic analysis of Bacteroides faecium CBA7301.</title>
        <authorList>
            <person name="Kim J."/>
            <person name="Roh S.W."/>
        </authorList>
    </citation>
    <scope>NUCLEOTIDE SEQUENCE [LARGE SCALE GENOMIC DNA]</scope>
    <source>
        <strain evidence="20 21">CBA7301</strain>
    </source>
</reference>
<keyword evidence="7" id="KW-0997">Cell inner membrane</keyword>
<dbReference type="SFLD" id="SFLDF00027">
    <property type="entry name" value="p-type_atpase"/>
    <property type="match status" value="1"/>
</dbReference>
<dbReference type="InterPro" id="IPR023299">
    <property type="entry name" value="ATPase_P-typ_cyto_dom_N"/>
</dbReference>
<evidence type="ECO:0000256" key="7">
    <source>
        <dbReference type="ARBA" id="ARBA00022519"/>
    </source>
</evidence>
<dbReference type="Gene3D" id="3.40.1110.10">
    <property type="entry name" value="Calcium-transporting ATPase, cytoplasmic domain N"/>
    <property type="match status" value="1"/>
</dbReference>
<evidence type="ECO:0000256" key="11">
    <source>
        <dbReference type="ARBA" id="ARBA00022840"/>
    </source>
</evidence>
<keyword evidence="10" id="KW-0547">Nucleotide-binding</keyword>
<comment type="function">
    <text evidence="1">Mediates magnesium influx to the cytosol.</text>
</comment>
<evidence type="ECO:0000256" key="15">
    <source>
        <dbReference type="ARBA" id="ARBA00023136"/>
    </source>
</evidence>
<dbReference type="NCBIfam" id="TIGR01524">
    <property type="entry name" value="ATPase-IIIB_Mg"/>
    <property type="match status" value="1"/>
</dbReference>
<dbReference type="SUPFAM" id="SSF81665">
    <property type="entry name" value="Calcium ATPase, transmembrane domain M"/>
    <property type="match status" value="1"/>
</dbReference>
<evidence type="ECO:0000256" key="14">
    <source>
        <dbReference type="ARBA" id="ARBA00022989"/>
    </source>
</evidence>
<dbReference type="InterPro" id="IPR036412">
    <property type="entry name" value="HAD-like_sf"/>
</dbReference>
<gene>
    <name evidence="20" type="primary">mgtA</name>
    <name evidence="20" type="ORF">BacF7301_00725</name>
</gene>
<dbReference type="EC" id="7.2.2.14" evidence="4"/>
<dbReference type="SUPFAM" id="SSF81660">
    <property type="entry name" value="Metal cation-transporting ATPase, ATP-binding domain N"/>
    <property type="match status" value="1"/>
</dbReference>